<dbReference type="InterPro" id="IPR046342">
    <property type="entry name" value="CBS_dom_sf"/>
</dbReference>
<dbReference type="PROSITE" id="PS51371">
    <property type="entry name" value="CBS"/>
    <property type="match status" value="2"/>
</dbReference>
<feature type="region of interest" description="Disordered" evidence="3">
    <location>
        <begin position="62"/>
        <end position="88"/>
    </location>
</feature>
<dbReference type="Pfam" id="PF04972">
    <property type="entry name" value="BON"/>
    <property type="match status" value="1"/>
</dbReference>
<comment type="caution">
    <text evidence="6">The sequence shown here is derived from an EMBL/GenBank/DDBJ whole genome shotgun (WGS) entry which is preliminary data.</text>
</comment>
<dbReference type="RefSeq" id="WP_070013271.1">
    <property type="nucleotide sequence ID" value="NZ_LJGS01000044.1"/>
</dbReference>
<dbReference type="PANTHER" id="PTHR43080">
    <property type="entry name" value="CBS DOMAIN-CONTAINING PROTEIN CBSX3, MITOCHONDRIAL"/>
    <property type="match status" value="1"/>
</dbReference>
<feature type="domain" description="BON" evidence="4">
    <location>
        <begin position="154"/>
        <end position="222"/>
    </location>
</feature>
<feature type="domain" description="CBS" evidence="5">
    <location>
        <begin position="10"/>
        <end position="67"/>
    </location>
</feature>
<dbReference type="EMBL" id="LJGT01000038">
    <property type="protein sequence ID" value="OEU89674.1"/>
    <property type="molecule type" value="Genomic_DNA"/>
</dbReference>
<evidence type="ECO:0000313" key="6">
    <source>
        <dbReference type="EMBL" id="OEU89674.1"/>
    </source>
</evidence>
<dbReference type="AlphaFoldDB" id="A0A1E7JN57"/>
<sequence length="235" mass="24994">MPNRTVGELMAEPGVRVHRGTAAGEVSRLLDEHAITAVPVVDDEGCPVGVVSRGDLRAAVPTVRADGGPGPYAPRRTGPGPAPASRRRPSYAAVTAGEIMASPAVTARPGWPVAQAARTMDRRRVKRLAVVDGTDRLVGFLSRADLLRVFVRPDRAVRQEIAGDVLDRTLGIGPTQVRVTVTDGRVTLQGIVERRALLPLVDRLTWGVYGVVEVRNHLAYLTDAPTGGPSRAGRS</sequence>
<dbReference type="Pfam" id="PF00571">
    <property type="entry name" value="CBS"/>
    <property type="match status" value="2"/>
</dbReference>
<dbReference type="InterPro" id="IPR000644">
    <property type="entry name" value="CBS_dom"/>
</dbReference>
<organism evidence="6 7">
    <name type="scientific">Streptomyces abyssalis</name>
    <dbReference type="NCBI Taxonomy" id="933944"/>
    <lineage>
        <taxon>Bacteria</taxon>
        <taxon>Bacillati</taxon>
        <taxon>Actinomycetota</taxon>
        <taxon>Actinomycetes</taxon>
        <taxon>Kitasatosporales</taxon>
        <taxon>Streptomycetaceae</taxon>
        <taxon>Streptomyces</taxon>
    </lineage>
</organism>
<dbReference type="STRING" id="933944.AN215_08080"/>
<evidence type="ECO:0000256" key="1">
    <source>
        <dbReference type="ARBA" id="ARBA00023122"/>
    </source>
</evidence>
<keyword evidence="7" id="KW-1185">Reference proteome</keyword>
<dbReference type="SMART" id="SM00116">
    <property type="entry name" value="CBS"/>
    <property type="match status" value="2"/>
</dbReference>
<evidence type="ECO:0000259" key="4">
    <source>
        <dbReference type="PROSITE" id="PS50914"/>
    </source>
</evidence>
<accession>A0A1E7JN57</accession>
<dbReference type="PATRIC" id="fig|933944.5.peg.732"/>
<dbReference type="PANTHER" id="PTHR43080:SF29">
    <property type="entry name" value="OS02G0818000 PROTEIN"/>
    <property type="match status" value="1"/>
</dbReference>
<dbReference type="InterPro" id="IPR017080">
    <property type="entry name" value="UCP036990_CBS_BON"/>
</dbReference>
<evidence type="ECO:0008006" key="8">
    <source>
        <dbReference type="Google" id="ProtNLM"/>
    </source>
</evidence>
<gene>
    <name evidence="6" type="ORF">AN215_08080</name>
</gene>
<reference evidence="6 7" key="1">
    <citation type="journal article" date="2016" name="Front. Microbiol.">
        <title>Comparative Genomics Analysis of Streptomyces Species Reveals Their Adaptation to the Marine Environment and Their Diversity at the Genomic Level.</title>
        <authorList>
            <person name="Tian X."/>
            <person name="Zhang Z."/>
            <person name="Yang T."/>
            <person name="Chen M."/>
            <person name="Li J."/>
            <person name="Chen F."/>
            <person name="Yang J."/>
            <person name="Li W."/>
            <person name="Zhang B."/>
            <person name="Zhang Z."/>
            <person name="Wu J."/>
            <person name="Zhang C."/>
            <person name="Long L."/>
            <person name="Xiao J."/>
        </authorList>
    </citation>
    <scope>NUCLEOTIDE SEQUENCE [LARGE SCALE GENOMIC DNA]</scope>
    <source>
        <strain evidence="6 7">SCSIO 10390</strain>
    </source>
</reference>
<evidence type="ECO:0000256" key="3">
    <source>
        <dbReference type="SAM" id="MobiDB-lite"/>
    </source>
</evidence>
<dbReference type="PIRSF" id="PIRSF036990">
    <property type="entry name" value="UCP036990_CBS_BON"/>
    <property type="match status" value="1"/>
</dbReference>
<keyword evidence="1 2" id="KW-0129">CBS domain</keyword>
<dbReference type="SUPFAM" id="SSF54631">
    <property type="entry name" value="CBS-domain pair"/>
    <property type="match status" value="1"/>
</dbReference>
<dbReference type="Gene3D" id="3.10.580.10">
    <property type="entry name" value="CBS-domain"/>
    <property type="match status" value="1"/>
</dbReference>
<name>A0A1E7JN57_9ACTN</name>
<dbReference type="Proteomes" id="UP000176087">
    <property type="component" value="Unassembled WGS sequence"/>
</dbReference>
<evidence type="ECO:0000313" key="7">
    <source>
        <dbReference type="Proteomes" id="UP000176087"/>
    </source>
</evidence>
<dbReference type="InterPro" id="IPR007055">
    <property type="entry name" value="BON_dom"/>
</dbReference>
<dbReference type="OrthoDB" id="2111978at2"/>
<feature type="domain" description="CBS" evidence="5">
    <location>
        <begin position="100"/>
        <end position="157"/>
    </location>
</feature>
<protein>
    <recommendedName>
        <fullName evidence="8">Inosine-5'-monophosphate dehydrogenase</fullName>
    </recommendedName>
</protein>
<proteinExistence type="predicted"/>
<evidence type="ECO:0000259" key="5">
    <source>
        <dbReference type="PROSITE" id="PS51371"/>
    </source>
</evidence>
<evidence type="ECO:0000256" key="2">
    <source>
        <dbReference type="PROSITE-ProRule" id="PRU00703"/>
    </source>
</evidence>
<dbReference type="PROSITE" id="PS50914">
    <property type="entry name" value="BON"/>
    <property type="match status" value="1"/>
</dbReference>
<dbReference type="Gene3D" id="3.30.1340.30">
    <property type="match status" value="1"/>
</dbReference>
<dbReference type="InterPro" id="IPR051257">
    <property type="entry name" value="Diverse_CBS-Domain"/>
</dbReference>